<dbReference type="PROSITE" id="PS00061">
    <property type="entry name" value="ADH_SHORT"/>
    <property type="match status" value="1"/>
</dbReference>
<proteinExistence type="inferred from homology"/>
<evidence type="ECO:0000256" key="2">
    <source>
        <dbReference type="ARBA" id="ARBA00023002"/>
    </source>
</evidence>
<keyword evidence="2" id="KW-0560">Oxidoreductase</keyword>
<dbReference type="InterPro" id="IPR020904">
    <property type="entry name" value="Sc_DH/Rdtase_CS"/>
</dbReference>
<dbReference type="PANTHER" id="PTHR43639:SF1">
    <property type="entry name" value="SHORT-CHAIN DEHYDROGENASE_REDUCTASE FAMILY PROTEIN"/>
    <property type="match status" value="1"/>
</dbReference>
<dbReference type="EMBL" id="UINC01106250">
    <property type="protein sequence ID" value="SVC70781.1"/>
    <property type="molecule type" value="Genomic_DNA"/>
</dbReference>
<dbReference type="PRINTS" id="PR00080">
    <property type="entry name" value="SDRFAMILY"/>
</dbReference>
<sequence length="239" mass="26034">MKTALITGSAARIGAEIVKTLHSNNFKVIIHCNQSQVKAQILSDELNSLRENSAQIIIGDLSNIEVINSINEEVTSLDLLVNNASVFYPNSVESSSIDDWDNILNINLRAPFFLSQGLSKKLAKNSGSIINIIDIHADRPLKKYAIYNISKAGLKMLTQTLAKELAPKVRVNGISPGSILWPQENAQLSDDQKNSILGNIALKRQGSPKDIADAVLFLAMANYITGQIINVDGGRTLNQ</sequence>
<dbReference type="Pfam" id="PF13561">
    <property type="entry name" value="adh_short_C2"/>
    <property type="match status" value="1"/>
</dbReference>
<gene>
    <name evidence="3" type="ORF">METZ01_LOCUS323635</name>
</gene>
<evidence type="ECO:0008006" key="4">
    <source>
        <dbReference type="Google" id="ProtNLM"/>
    </source>
</evidence>
<dbReference type="SUPFAM" id="SSF51735">
    <property type="entry name" value="NAD(P)-binding Rossmann-fold domains"/>
    <property type="match status" value="1"/>
</dbReference>
<dbReference type="Gene3D" id="3.40.50.720">
    <property type="entry name" value="NAD(P)-binding Rossmann-like Domain"/>
    <property type="match status" value="1"/>
</dbReference>
<protein>
    <recommendedName>
        <fullName evidence="4">Pteridine reductase</fullName>
    </recommendedName>
</protein>
<accession>A0A382PFT5</accession>
<reference evidence="3" key="1">
    <citation type="submission" date="2018-05" db="EMBL/GenBank/DDBJ databases">
        <authorList>
            <person name="Lanie J.A."/>
            <person name="Ng W.-L."/>
            <person name="Kazmierczak K.M."/>
            <person name="Andrzejewski T.M."/>
            <person name="Davidsen T.M."/>
            <person name="Wayne K.J."/>
            <person name="Tettelin H."/>
            <person name="Glass J.I."/>
            <person name="Rusch D."/>
            <person name="Podicherti R."/>
            <person name="Tsui H.-C.T."/>
            <person name="Winkler M.E."/>
        </authorList>
    </citation>
    <scope>NUCLEOTIDE SEQUENCE</scope>
</reference>
<dbReference type="NCBIfam" id="NF006598">
    <property type="entry name" value="PRK09135.1"/>
    <property type="match status" value="1"/>
</dbReference>
<dbReference type="PANTHER" id="PTHR43639">
    <property type="entry name" value="OXIDOREDUCTASE, SHORT-CHAIN DEHYDROGENASE/REDUCTASE FAMILY (AFU_ORTHOLOGUE AFUA_5G02870)"/>
    <property type="match status" value="1"/>
</dbReference>
<dbReference type="InterPro" id="IPR036291">
    <property type="entry name" value="NAD(P)-bd_dom_sf"/>
</dbReference>
<dbReference type="GO" id="GO:0016491">
    <property type="term" value="F:oxidoreductase activity"/>
    <property type="evidence" value="ECO:0007669"/>
    <property type="project" value="UniProtKB-KW"/>
</dbReference>
<comment type="similarity">
    <text evidence="1">Belongs to the short-chain dehydrogenases/reductases (SDR) family.</text>
</comment>
<dbReference type="InterPro" id="IPR002347">
    <property type="entry name" value="SDR_fam"/>
</dbReference>
<evidence type="ECO:0000313" key="3">
    <source>
        <dbReference type="EMBL" id="SVC70781.1"/>
    </source>
</evidence>
<dbReference type="PRINTS" id="PR00081">
    <property type="entry name" value="GDHRDH"/>
</dbReference>
<evidence type="ECO:0000256" key="1">
    <source>
        <dbReference type="ARBA" id="ARBA00006484"/>
    </source>
</evidence>
<organism evidence="3">
    <name type="scientific">marine metagenome</name>
    <dbReference type="NCBI Taxonomy" id="408172"/>
    <lineage>
        <taxon>unclassified sequences</taxon>
        <taxon>metagenomes</taxon>
        <taxon>ecological metagenomes</taxon>
    </lineage>
</organism>
<name>A0A382PFT5_9ZZZZ</name>
<dbReference type="AlphaFoldDB" id="A0A382PFT5"/>